<feature type="compositionally biased region" description="Low complexity" evidence="1">
    <location>
        <begin position="77"/>
        <end position="87"/>
    </location>
</feature>
<organism evidence="2 3">
    <name type="scientific">Phomopsis amygdali</name>
    <name type="common">Fusicoccum amygdali</name>
    <dbReference type="NCBI Taxonomy" id="1214568"/>
    <lineage>
        <taxon>Eukaryota</taxon>
        <taxon>Fungi</taxon>
        <taxon>Dikarya</taxon>
        <taxon>Ascomycota</taxon>
        <taxon>Pezizomycotina</taxon>
        <taxon>Sordariomycetes</taxon>
        <taxon>Sordariomycetidae</taxon>
        <taxon>Diaporthales</taxon>
        <taxon>Diaporthaceae</taxon>
        <taxon>Diaporthe</taxon>
    </lineage>
</organism>
<evidence type="ECO:0000313" key="2">
    <source>
        <dbReference type="EMBL" id="KAK2604449.1"/>
    </source>
</evidence>
<keyword evidence="3" id="KW-1185">Reference proteome</keyword>
<dbReference type="AlphaFoldDB" id="A0AAD9W1U7"/>
<dbReference type="EMBL" id="JAUJFL010000004">
    <property type="protein sequence ID" value="KAK2604449.1"/>
    <property type="molecule type" value="Genomic_DNA"/>
</dbReference>
<evidence type="ECO:0000313" key="3">
    <source>
        <dbReference type="Proteomes" id="UP001265746"/>
    </source>
</evidence>
<proteinExistence type="predicted"/>
<sequence>MDNGRHPDIATLAGQEALPSDSEEVSSSPDTDSSMDESEIMADRDDPGANGVEQQAQGRGNRKGDVLPGSPSDLQTLAGGALAALALGDHKSPSEDGRTSTTVGDTDTEASRPSDSSPPPSIPRPETAIRREERPQPVIPAPYSPTDYYSPRAGTFTSPTGSLAGPGLGDLPPIQNASPRSESNGGIALPSIRDHLGPEALSPASFQQSPPAIPGSGMSEFTMWTKTRMIRNYAMFCLRDQMAQAVVAGDEADRFERYRIRKPSCHKYFMFTSNFSCTYSTF</sequence>
<protein>
    <submittedName>
        <fullName evidence="2">Uncharacterized protein</fullName>
    </submittedName>
</protein>
<comment type="caution">
    <text evidence="2">The sequence shown here is derived from an EMBL/GenBank/DDBJ whole genome shotgun (WGS) entry which is preliminary data.</text>
</comment>
<feature type="region of interest" description="Disordered" evidence="1">
    <location>
        <begin position="1"/>
        <end position="169"/>
    </location>
</feature>
<dbReference type="Proteomes" id="UP001265746">
    <property type="component" value="Unassembled WGS sequence"/>
</dbReference>
<evidence type="ECO:0000256" key="1">
    <source>
        <dbReference type="SAM" id="MobiDB-lite"/>
    </source>
</evidence>
<gene>
    <name evidence="2" type="ORF">N8I77_007378</name>
</gene>
<name>A0AAD9W1U7_PHOAM</name>
<accession>A0AAD9W1U7</accession>
<reference evidence="2" key="1">
    <citation type="submission" date="2023-06" db="EMBL/GenBank/DDBJ databases">
        <authorList>
            <person name="Noh H."/>
        </authorList>
    </citation>
    <scope>NUCLEOTIDE SEQUENCE</scope>
    <source>
        <strain evidence="2">DUCC20226</strain>
    </source>
</reference>
<feature type="compositionally biased region" description="Basic and acidic residues" evidence="1">
    <location>
        <begin position="88"/>
        <end position="98"/>
    </location>
</feature>